<gene>
    <name evidence="4" type="ORF">GRF29_103g577852</name>
</gene>
<evidence type="ECO:0000259" key="3">
    <source>
        <dbReference type="SMART" id="SM00906"/>
    </source>
</evidence>
<feature type="domain" description="Xylanolytic transcriptional activator regulatory" evidence="3">
    <location>
        <begin position="390"/>
        <end position="463"/>
    </location>
</feature>
<dbReference type="EMBL" id="WVTA01000009">
    <property type="protein sequence ID" value="KAK3207319.1"/>
    <property type="molecule type" value="Genomic_DNA"/>
</dbReference>
<feature type="region of interest" description="Disordered" evidence="2">
    <location>
        <begin position="199"/>
        <end position="227"/>
    </location>
</feature>
<dbReference type="GO" id="GO:0003677">
    <property type="term" value="F:DNA binding"/>
    <property type="evidence" value="ECO:0007669"/>
    <property type="project" value="InterPro"/>
</dbReference>
<dbReference type="InterPro" id="IPR053230">
    <property type="entry name" value="Trans_reg_galc"/>
</dbReference>
<accession>A0AAN6RGF0</accession>
<feature type="compositionally biased region" description="Pro residues" evidence="2">
    <location>
        <begin position="1"/>
        <end position="10"/>
    </location>
</feature>
<evidence type="ECO:0000256" key="1">
    <source>
        <dbReference type="ARBA" id="ARBA00023242"/>
    </source>
</evidence>
<keyword evidence="1" id="KW-0539">Nucleus</keyword>
<evidence type="ECO:0000313" key="4">
    <source>
        <dbReference type="EMBL" id="KAK3207319.1"/>
    </source>
</evidence>
<dbReference type="GO" id="GO:0008270">
    <property type="term" value="F:zinc ion binding"/>
    <property type="evidence" value="ECO:0007669"/>
    <property type="project" value="InterPro"/>
</dbReference>
<feature type="region of interest" description="Disordered" evidence="2">
    <location>
        <begin position="1"/>
        <end position="40"/>
    </location>
</feature>
<feature type="region of interest" description="Disordered" evidence="2">
    <location>
        <begin position="122"/>
        <end position="146"/>
    </location>
</feature>
<dbReference type="AlphaFoldDB" id="A0AAN6RGF0"/>
<evidence type="ECO:0000313" key="5">
    <source>
        <dbReference type="Proteomes" id="UP001280581"/>
    </source>
</evidence>
<dbReference type="GO" id="GO:0006351">
    <property type="term" value="P:DNA-templated transcription"/>
    <property type="evidence" value="ECO:0007669"/>
    <property type="project" value="InterPro"/>
</dbReference>
<name>A0AAN6RGF0_9PLEO</name>
<dbReference type="Pfam" id="PF04082">
    <property type="entry name" value="Fungal_trans"/>
    <property type="match status" value="1"/>
</dbReference>
<sequence length="851" mass="94907">MSSQQPPVPPTQSGKLPIPRLNRPLDRPKKPPKKSDVLRQGRVARACLSCRARKPQGSVEDAGHVAILLIPADADALSATEHNQDLLHLLQELRPRASLQDKQKIDDLTASTARDVAEAALDLQESPEKSAGKTHPGLDIEDEDCDNDQSEFNITAEVGSNEDLDNMGEDLLSNVHSRAIGYIGKNSEVQWLRRLHREADDPRSNSQGPYGPPGSSAQAHHDRIDAMHQRQSKNLVPLVDTRSCSFYLDEEPFDIDMEVDRYELPPFEMADHLLRCYMQTVQNSFPILSQKTFTEQFVRYYNSVARGIPYDLPLKWQSMLNLVFAIGAVYSHRVLSHWSANDRDHLLYHNRAWALSLKDPWWLAHPDLAQMQITGLLSFYYMAIGHVNRSWIIVGMSIRFGFSLGLHIRNEDRTATTTRKESLSRIWWAVYSLDRTLSAITGRPSVGAEIHASTALPLPIPADDIDEAVIQAKFGQKPRWGNVAASLASDAGVFAAASAAPLGDAAKAPEKVYASDTANAGTFLIAIVKLGMVSDNVLTRLYSPNLVTKPWKDIQVSIARLLEDLDAWLHSLPADLHPFKENARDHIMQQERNILKTYYHSTKILICRPCLCRLDCRIPSQTRSSASFNYEIAAKCVAAARSLAACLPDDMAVWSKEIYRIFPWWSVVHYLMQSIAVLLLEACYEAEGTDTMSAVKKLVRWLRELRSTNRTAERAYSVTMDLLEKLALRTFQNSRTVQEISFLLSEHARSGGFDAGASSFAAQRFTGEGVLEQYSLQQDPIPQNGTFMPDFLEAIPSVGVFPGAADVPTSGFFYETFHSHSSLANVFLTGFDQHNPLPFDHGDACADNSSG</sequence>
<dbReference type="Proteomes" id="UP001280581">
    <property type="component" value="Unassembled WGS sequence"/>
</dbReference>
<organism evidence="4 5">
    <name type="scientific">Pseudopithomyces chartarum</name>
    <dbReference type="NCBI Taxonomy" id="1892770"/>
    <lineage>
        <taxon>Eukaryota</taxon>
        <taxon>Fungi</taxon>
        <taxon>Dikarya</taxon>
        <taxon>Ascomycota</taxon>
        <taxon>Pezizomycotina</taxon>
        <taxon>Dothideomycetes</taxon>
        <taxon>Pleosporomycetidae</taxon>
        <taxon>Pleosporales</taxon>
        <taxon>Massarineae</taxon>
        <taxon>Didymosphaeriaceae</taxon>
        <taxon>Pseudopithomyces</taxon>
    </lineage>
</organism>
<dbReference type="CDD" id="cd12148">
    <property type="entry name" value="fungal_TF_MHR"/>
    <property type="match status" value="1"/>
</dbReference>
<dbReference type="InterPro" id="IPR007219">
    <property type="entry name" value="XnlR_reg_dom"/>
</dbReference>
<proteinExistence type="predicted"/>
<dbReference type="SMART" id="SM00906">
    <property type="entry name" value="Fungal_trans"/>
    <property type="match status" value="1"/>
</dbReference>
<dbReference type="PANTHER" id="PTHR47654">
    <property type="entry name" value="ZN(II)2CYS6 TRANSCRIPTION FACTOR (EUROFUNG)-RELATED"/>
    <property type="match status" value="1"/>
</dbReference>
<keyword evidence="5" id="KW-1185">Reference proteome</keyword>
<protein>
    <recommendedName>
        <fullName evidence="3">Xylanolytic transcriptional activator regulatory domain-containing protein</fullName>
    </recommendedName>
</protein>
<comment type="caution">
    <text evidence="4">The sequence shown here is derived from an EMBL/GenBank/DDBJ whole genome shotgun (WGS) entry which is preliminary data.</text>
</comment>
<feature type="compositionally biased region" description="Basic and acidic residues" evidence="2">
    <location>
        <begin position="23"/>
        <end position="39"/>
    </location>
</feature>
<evidence type="ECO:0000256" key="2">
    <source>
        <dbReference type="SAM" id="MobiDB-lite"/>
    </source>
</evidence>
<reference evidence="4 5" key="1">
    <citation type="submission" date="2021-02" db="EMBL/GenBank/DDBJ databases">
        <title>Genome assembly of Pseudopithomyces chartarum.</title>
        <authorList>
            <person name="Jauregui R."/>
            <person name="Singh J."/>
            <person name="Voisey C."/>
        </authorList>
    </citation>
    <scope>NUCLEOTIDE SEQUENCE [LARGE SCALE GENOMIC DNA]</scope>
    <source>
        <strain evidence="4 5">AGR01</strain>
    </source>
</reference>
<dbReference type="PANTHER" id="PTHR47654:SF5">
    <property type="entry name" value="TRANSCRIPTION FACTOR DOMAIN-CONTAINING PROTEIN"/>
    <property type="match status" value="1"/>
</dbReference>